<gene>
    <name evidence="1" type="ORF">HY076_02785</name>
</gene>
<accession>A0A9D6L7B3</accession>
<dbReference type="Gene3D" id="2.60.40.10">
    <property type="entry name" value="Immunoglobulins"/>
    <property type="match status" value="1"/>
</dbReference>
<organism evidence="1 2">
    <name type="scientific">Eiseniibacteriota bacterium</name>
    <dbReference type="NCBI Taxonomy" id="2212470"/>
    <lineage>
        <taxon>Bacteria</taxon>
        <taxon>Candidatus Eiseniibacteriota</taxon>
    </lineage>
</organism>
<reference evidence="1" key="1">
    <citation type="submission" date="2020-07" db="EMBL/GenBank/DDBJ databases">
        <title>Huge and variable diversity of episymbiotic CPR bacteria and DPANN archaea in groundwater ecosystems.</title>
        <authorList>
            <person name="He C.Y."/>
            <person name="Keren R."/>
            <person name="Whittaker M."/>
            <person name="Farag I.F."/>
            <person name="Doudna J."/>
            <person name="Cate J.H.D."/>
            <person name="Banfield J.F."/>
        </authorList>
    </citation>
    <scope>NUCLEOTIDE SEQUENCE</scope>
    <source>
        <strain evidence="1">NC_groundwater_928_Pr1_S-0.2um_72_17</strain>
    </source>
</reference>
<sequence>MCGAYSEGWFPRVCADEAGGAFITWQDYRLGNSNPDIYAQHVTGAGAIASGWPVDGLLINGAAGEQTFPDIAGDGAGGAIIVWRDGIGALYAQRITTAGAVATGWPASGVVVCPAPGWQDIPHVVPDGAGGAIVGWEDARTAPPGTFDPSYDYSNIYAQHVTASGTISTGWPADGLPVCLALHTQHHLSIAADGVGGVLMAWEDYRAGYAQCFTQPVNGDGTVPVGWPENGLLVSTLVAYQLLPKIAPDGAGGAYVSYYCIVGDYDKLYAQHLTGAGLLAPGWIASGTPLASTNGEQIYPSIVGDGRGGAIVAWEDARDIYYLIYAQRLVPDGPVAVALSLVSAEAEPNEVRLKWHAADGARITARVERRTGSTTFDALGTIVADGTGALEYVDKTVTPGARYAYRLRYRDGATEALSAEAWVDVPRTMEFALEGLRPNPAVGTLTAAFSLAGDSPATLELIDISGRRIHSREVGSLGAGRHVVRLNDGALIAPGIYWMRLTQSGQSLLARGVVVK</sequence>
<dbReference type="EMBL" id="JACQAY010000079">
    <property type="protein sequence ID" value="MBI3539179.1"/>
    <property type="molecule type" value="Genomic_DNA"/>
</dbReference>
<evidence type="ECO:0000313" key="1">
    <source>
        <dbReference type="EMBL" id="MBI3539179.1"/>
    </source>
</evidence>
<comment type="caution">
    <text evidence="1">The sequence shown here is derived from an EMBL/GenBank/DDBJ whole genome shotgun (WGS) entry which is preliminary data.</text>
</comment>
<dbReference type="Proteomes" id="UP000807850">
    <property type="component" value="Unassembled WGS sequence"/>
</dbReference>
<dbReference type="InterPro" id="IPR026444">
    <property type="entry name" value="Secre_tail"/>
</dbReference>
<name>A0A9D6L7B3_UNCEI</name>
<evidence type="ECO:0000313" key="2">
    <source>
        <dbReference type="Proteomes" id="UP000807850"/>
    </source>
</evidence>
<proteinExistence type="predicted"/>
<protein>
    <submittedName>
        <fullName evidence="1">T9SS type A sorting domain-containing protein</fullName>
    </submittedName>
</protein>
<dbReference type="AlphaFoldDB" id="A0A9D6L7B3"/>
<dbReference type="NCBIfam" id="TIGR04183">
    <property type="entry name" value="Por_Secre_tail"/>
    <property type="match status" value="1"/>
</dbReference>
<dbReference type="InterPro" id="IPR013783">
    <property type="entry name" value="Ig-like_fold"/>
</dbReference>